<evidence type="ECO:0000313" key="3">
    <source>
        <dbReference type="Proteomes" id="UP001596174"/>
    </source>
</evidence>
<dbReference type="EMBL" id="JBHSQJ010000033">
    <property type="protein sequence ID" value="MFC5907432.1"/>
    <property type="molecule type" value="Genomic_DNA"/>
</dbReference>
<dbReference type="SUPFAM" id="SSF140453">
    <property type="entry name" value="EsxAB dimer-like"/>
    <property type="match status" value="1"/>
</dbReference>
<dbReference type="Proteomes" id="UP001596174">
    <property type="component" value="Unassembled WGS sequence"/>
</dbReference>
<protein>
    <recommendedName>
        <fullName evidence="1">ESAT-6-like protein</fullName>
    </recommendedName>
</protein>
<name>A0ABW1G1P3_9ACTN</name>
<sequence length="96" mass="10416">MSGHIMVNFATVSQAASDVRSTAGKVQAQLDDLRAGVQRIAQSWEGKAQEGYQARQREWDSTAADLHAVLEQIAGALDQAAQNYQSTENRNAAIWG</sequence>
<dbReference type="InterPro" id="IPR036689">
    <property type="entry name" value="ESAT-6-like_sf"/>
</dbReference>
<evidence type="ECO:0000313" key="2">
    <source>
        <dbReference type="EMBL" id="MFC5907432.1"/>
    </source>
</evidence>
<organism evidence="2 3">
    <name type="scientific">Streptacidiphilus monticola</name>
    <dbReference type="NCBI Taxonomy" id="2161674"/>
    <lineage>
        <taxon>Bacteria</taxon>
        <taxon>Bacillati</taxon>
        <taxon>Actinomycetota</taxon>
        <taxon>Actinomycetes</taxon>
        <taxon>Kitasatosporales</taxon>
        <taxon>Streptomycetaceae</taxon>
        <taxon>Streptacidiphilus</taxon>
    </lineage>
</organism>
<reference evidence="3" key="1">
    <citation type="journal article" date="2019" name="Int. J. Syst. Evol. Microbiol.">
        <title>The Global Catalogue of Microorganisms (GCM) 10K type strain sequencing project: providing services to taxonomists for standard genome sequencing and annotation.</title>
        <authorList>
            <consortium name="The Broad Institute Genomics Platform"/>
            <consortium name="The Broad Institute Genome Sequencing Center for Infectious Disease"/>
            <person name="Wu L."/>
            <person name="Ma J."/>
        </authorList>
    </citation>
    <scope>NUCLEOTIDE SEQUENCE [LARGE SCALE GENOMIC DNA]</scope>
    <source>
        <strain evidence="3">JCM 4816</strain>
    </source>
</reference>
<comment type="caution">
    <text evidence="2">The sequence shown here is derived from an EMBL/GenBank/DDBJ whole genome shotgun (WGS) entry which is preliminary data.</text>
</comment>
<accession>A0ABW1G1P3</accession>
<comment type="similarity">
    <text evidence="1">Belongs to the WXG100 family.</text>
</comment>
<evidence type="ECO:0000256" key="1">
    <source>
        <dbReference type="RuleBase" id="RU362001"/>
    </source>
</evidence>
<keyword evidence="3" id="KW-1185">Reference proteome</keyword>
<proteinExistence type="inferred from homology"/>
<gene>
    <name evidence="2" type="ORF">ACFP3V_09380</name>
</gene>
<dbReference type="Gene3D" id="1.10.287.1060">
    <property type="entry name" value="ESAT-6-like"/>
    <property type="match status" value="1"/>
</dbReference>
<dbReference type="NCBIfam" id="TIGR03930">
    <property type="entry name" value="WXG100_ESAT6"/>
    <property type="match status" value="1"/>
</dbReference>
<dbReference type="Pfam" id="PF06013">
    <property type="entry name" value="WXG100"/>
    <property type="match status" value="1"/>
</dbReference>
<dbReference type="RefSeq" id="WP_380581854.1">
    <property type="nucleotide sequence ID" value="NZ_JBHSQJ010000033.1"/>
</dbReference>
<dbReference type="InterPro" id="IPR010310">
    <property type="entry name" value="T7SS_ESAT-6-like"/>
</dbReference>